<organism evidence="2 3">
    <name type="scientific">Micromonospora echinospora</name>
    <name type="common">Micromonospora purpurea</name>
    <dbReference type="NCBI Taxonomy" id="1877"/>
    <lineage>
        <taxon>Bacteria</taxon>
        <taxon>Bacillati</taxon>
        <taxon>Actinomycetota</taxon>
        <taxon>Actinomycetes</taxon>
        <taxon>Micromonosporales</taxon>
        <taxon>Micromonosporaceae</taxon>
        <taxon>Micromonospora</taxon>
    </lineage>
</organism>
<feature type="region of interest" description="Disordered" evidence="1">
    <location>
        <begin position="41"/>
        <end position="78"/>
    </location>
</feature>
<proteinExistence type="predicted"/>
<sequence length="78" mass="8427">MRMDDEPADDTAPLAWAPVGDLPGHLPIDWLDYGDAEQLVEMSAGTEPASAEPLEMVDAPVGTDPPDHRPGRRRPLPT</sequence>
<dbReference type="EMBL" id="LT607413">
    <property type="protein sequence ID" value="SCF01102.1"/>
    <property type="molecule type" value="Genomic_DNA"/>
</dbReference>
<dbReference type="RefSeq" id="WP_088985489.1">
    <property type="nucleotide sequence ID" value="NZ_LT607413.1"/>
</dbReference>
<dbReference type="InParanoid" id="A0A1C4WXY8"/>
<reference evidence="3" key="1">
    <citation type="submission" date="2016-06" db="EMBL/GenBank/DDBJ databases">
        <authorList>
            <person name="Varghese N."/>
            <person name="Submissions Spin"/>
        </authorList>
    </citation>
    <scope>NUCLEOTIDE SEQUENCE [LARGE SCALE GENOMIC DNA]</scope>
    <source>
        <strain evidence="3">DSM 43816</strain>
    </source>
</reference>
<feature type="region of interest" description="Disordered" evidence="1">
    <location>
        <begin position="1"/>
        <end position="21"/>
    </location>
</feature>
<evidence type="ECO:0000313" key="2">
    <source>
        <dbReference type="EMBL" id="SCF01102.1"/>
    </source>
</evidence>
<gene>
    <name evidence="2" type="ORF">GA0070618_2604</name>
</gene>
<keyword evidence="3" id="KW-1185">Reference proteome</keyword>
<accession>A0A1C4WXY8</accession>
<dbReference type="AlphaFoldDB" id="A0A1C4WXY8"/>
<name>A0A1C4WXY8_MICEC</name>
<dbReference type="Proteomes" id="UP000198253">
    <property type="component" value="Chromosome I"/>
</dbReference>
<dbReference type="OrthoDB" id="3402658at2"/>
<evidence type="ECO:0000313" key="3">
    <source>
        <dbReference type="Proteomes" id="UP000198253"/>
    </source>
</evidence>
<evidence type="ECO:0000256" key="1">
    <source>
        <dbReference type="SAM" id="MobiDB-lite"/>
    </source>
</evidence>
<protein>
    <submittedName>
        <fullName evidence="2">Uncharacterized protein</fullName>
    </submittedName>
</protein>